<evidence type="ECO:0000313" key="3">
    <source>
        <dbReference type="EMBL" id="MBB5720164.1"/>
    </source>
</evidence>
<dbReference type="SUPFAM" id="SSF56935">
    <property type="entry name" value="Porins"/>
    <property type="match status" value="1"/>
</dbReference>
<dbReference type="RefSeq" id="WP_184005754.1">
    <property type="nucleotide sequence ID" value="NZ_BAABIF010000007.1"/>
</dbReference>
<evidence type="ECO:0000259" key="2">
    <source>
        <dbReference type="Pfam" id="PF13372"/>
    </source>
</evidence>
<name>A0A840Z329_9SPHN</name>
<reference evidence="3 4" key="1">
    <citation type="submission" date="2020-08" db="EMBL/GenBank/DDBJ databases">
        <title>Genomic Encyclopedia of Type Strains, Phase IV (KMG-IV): sequencing the most valuable type-strain genomes for metagenomic binning, comparative biology and taxonomic classification.</title>
        <authorList>
            <person name="Goeker M."/>
        </authorList>
    </citation>
    <scope>NUCLEOTIDE SEQUENCE [LARGE SCALE GENOMIC DNA]</scope>
    <source>
        <strain evidence="3 4">DSM 27203</strain>
    </source>
</reference>
<dbReference type="Pfam" id="PF13372">
    <property type="entry name" value="Alginate_exp"/>
    <property type="match status" value="1"/>
</dbReference>
<comment type="caution">
    <text evidence="3">The sequence shown here is derived from an EMBL/GenBank/DDBJ whole genome shotgun (WGS) entry which is preliminary data.</text>
</comment>
<feature type="signal peptide" evidence="1">
    <location>
        <begin position="1"/>
        <end position="39"/>
    </location>
</feature>
<sequence length="420" mass="46167">MTRIKYFGGQHRIWATMKTKILSLAAGSLAVLTPATAMAQSGDELPFDPYLDLRYRLEVVDQENLSEDATASTLRIRGGIETDEWNGLSALVEGEAVVRIGPEDFNDTVNGRTQFPVVADPSDVLLNRAFVRWRPNKSVEAVAGRQAVNFDNQRWIGSVDWRQNDQTFDLAQITVKPIEGARVDYFHAWRVNRIFGPDSPQGIWRDNDIHNIHATYAIPSIGTVSAYGYFLDMPDAPAASSQTLGVRLTGTQPLGGEVTFLYAAEYANQRDLGSNLSDYSLDYLLIEPGISVSGFTAKAGFERLEGDGAVGLQTPLATLHAFNGWADKFLVTPPDGLRDLYGDISYKFGEGSALKGLLLRGIVHDFGATATDQAYGRELNLLAVYPIRSNITLLAKFAHYDADGFSVDTTKGWLQVQVSF</sequence>
<evidence type="ECO:0000313" key="4">
    <source>
        <dbReference type="Proteomes" id="UP000554342"/>
    </source>
</evidence>
<feature type="domain" description="Alginate export" evidence="2">
    <location>
        <begin position="106"/>
        <end position="188"/>
    </location>
</feature>
<dbReference type="Gene3D" id="2.40.160.10">
    <property type="entry name" value="Porin"/>
    <property type="match status" value="1"/>
</dbReference>
<organism evidence="3 4">
    <name type="scientific">Stakelama sediminis</name>
    <dbReference type="NCBI Taxonomy" id="463200"/>
    <lineage>
        <taxon>Bacteria</taxon>
        <taxon>Pseudomonadati</taxon>
        <taxon>Pseudomonadota</taxon>
        <taxon>Alphaproteobacteria</taxon>
        <taxon>Sphingomonadales</taxon>
        <taxon>Sphingomonadaceae</taxon>
        <taxon>Stakelama</taxon>
    </lineage>
</organism>
<protein>
    <recommendedName>
        <fullName evidence="2">Alginate export domain-containing protein</fullName>
    </recommendedName>
</protein>
<keyword evidence="1" id="KW-0732">Signal</keyword>
<dbReference type="InterPro" id="IPR025388">
    <property type="entry name" value="Alginate_export_dom"/>
</dbReference>
<dbReference type="InterPro" id="IPR023614">
    <property type="entry name" value="Porin_dom_sf"/>
</dbReference>
<dbReference type="Proteomes" id="UP000554342">
    <property type="component" value="Unassembled WGS sequence"/>
</dbReference>
<feature type="chain" id="PRO_5032716405" description="Alginate export domain-containing protein" evidence="1">
    <location>
        <begin position="40"/>
        <end position="420"/>
    </location>
</feature>
<evidence type="ECO:0000256" key="1">
    <source>
        <dbReference type="SAM" id="SignalP"/>
    </source>
</evidence>
<dbReference type="AlphaFoldDB" id="A0A840Z329"/>
<accession>A0A840Z329</accession>
<proteinExistence type="predicted"/>
<keyword evidence="4" id="KW-1185">Reference proteome</keyword>
<gene>
    <name evidence="3" type="ORF">FHR23_003126</name>
</gene>
<dbReference type="EMBL" id="JACIJI010000009">
    <property type="protein sequence ID" value="MBB5720164.1"/>
    <property type="molecule type" value="Genomic_DNA"/>
</dbReference>